<evidence type="ECO:0000313" key="1">
    <source>
        <dbReference type="EMBL" id="SQB64686.1"/>
    </source>
</evidence>
<organism evidence="1 2">
    <name type="scientific">Mobiluncus curtisii</name>
    <dbReference type="NCBI Taxonomy" id="2051"/>
    <lineage>
        <taxon>Bacteria</taxon>
        <taxon>Bacillati</taxon>
        <taxon>Actinomycetota</taxon>
        <taxon>Actinomycetes</taxon>
        <taxon>Actinomycetales</taxon>
        <taxon>Actinomycetaceae</taxon>
        <taxon>Mobiluncus</taxon>
    </lineage>
</organism>
<dbReference type="RefSeq" id="WP_236589622.1">
    <property type="nucleotide sequence ID" value="NZ_CP068112.1"/>
</dbReference>
<accession>A0A2X2YJT7</accession>
<sequence length="309" mass="34378">MPQLTAQRPRVVTLDRICEALDGVSRSYVVDVYDSRRTVMIPGATATSYIDLVSGILRVRSVWRARVSIHERSRLLPYILHHNREAVGPRVVTFLHDNHYHLCAQTSVQVAVGMGDQQLEAHLLLALIMAERFFSGVEADFPCNQNAEKDFSHHLLLPKQNVIQIVPGFSDNSLTAPVSVDSVAQAAARLNLRVYRDGTVLRLRDSDDLIVLRIFGEDTWLSTSLLVELGQPFLAENLFTAINELNTCNALGVTSVLGMRTQPYLRFDYLVSVGEGLSERQLDTEIVAGMSVTQNLAANLRKKAPALFL</sequence>
<proteinExistence type="predicted"/>
<dbReference type="AlphaFoldDB" id="A0A2X2YJT7"/>
<dbReference type="Proteomes" id="UP000250245">
    <property type="component" value="Unassembled WGS sequence"/>
</dbReference>
<gene>
    <name evidence="1" type="ORF">NCTC11820_01038</name>
</gene>
<dbReference type="GeneID" id="55565660"/>
<dbReference type="EMBL" id="UASJ01000001">
    <property type="protein sequence ID" value="SQB64686.1"/>
    <property type="molecule type" value="Genomic_DNA"/>
</dbReference>
<protein>
    <submittedName>
        <fullName evidence="1">Uncharacterized protein</fullName>
    </submittedName>
</protein>
<name>A0A2X2YJT7_9ACTO</name>
<evidence type="ECO:0000313" key="2">
    <source>
        <dbReference type="Proteomes" id="UP000250245"/>
    </source>
</evidence>
<reference evidence="1 2" key="1">
    <citation type="submission" date="2018-06" db="EMBL/GenBank/DDBJ databases">
        <authorList>
            <consortium name="Pathogen Informatics"/>
            <person name="Doyle S."/>
        </authorList>
    </citation>
    <scope>NUCLEOTIDE SEQUENCE [LARGE SCALE GENOMIC DNA]</scope>
    <source>
        <strain evidence="1 2">NCTC11820</strain>
    </source>
</reference>